<evidence type="ECO:0000256" key="1">
    <source>
        <dbReference type="SAM" id="MobiDB-lite"/>
    </source>
</evidence>
<organism evidence="3 4">
    <name type="scientific">Prototheca wickerhamii</name>
    <dbReference type="NCBI Taxonomy" id="3111"/>
    <lineage>
        <taxon>Eukaryota</taxon>
        <taxon>Viridiplantae</taxon>
        <taxon>Chlorophyta</taxon>
        <taxon>core chlorophytes</taxon>
        <taxon>Trebouxiophyceae</taxon>
        <taxon>Chlorellales</taxon>
        <taxon>Chlorellaceae</taxon>
        <taxon>Prototheca</taxon>
    </lineage>
</organism>
<name>A0AAD9MKD4_PROWI</name>
<keyword evidence="2" id="KW-0472">Membrane</keyword>
<keyword evidence="2" id="KW-1133">Transmembrane helix</keyword>
<gene>
    <name evidence="3" type="ORF">QBZ16_001105</name>
</gene>
<evidence type="ECO:0000256" key="2">
    <source>
        <dbReference type="SAM" id="Phobius"/>
    </source>
</evidence>
<proteinExistence type="predicted"/>
<sequence>MLRRGALRQLQVVRAQQQLGMFSSPNQEIALLSKKWRTERNLWIAAFAFSAWAGLAAFYREAQRRARAENELQEVRLLREGEAPSRPPSGPPQTDLPLPRVVATPTGDLEVEEVDEQTARRVREAGADDATDEVELTTTSRFEKKDN</sequence>
<keyword evidence="2" id="KW-0812">Transmembrane</keyword>
<feature type="transmembrane region" description="Helical" evidence="2">
    <location>
        <begin position="42"/>
        <end position="59"/>
    </location>
</feature>
<evidence type="ECO:0000313" key="4">
    <source>
        <dbReference type="Proteomes" id="UP001255856"/>
    </source>
</evidence>
<evidence type="ECO:0000313" key="3">
    <source>
        <dbReference type="EMBL" id="KAK2076173.1"/>
    </source>
</evidence>
<feature type="compositionally biased region" description="Basic and acidic residues" evidence="1">
    <location>
        <begin position="117"/>
        <end position="126"/>
    </location>
</feature>
<dbReference type="Proteomes" id="UP001255856">
    <property type="component" value="Unassembled WGS sequence"/>
</dbReference>
<evidence type="ECO:0008006" key="5">
    <source>
        <dbReference type="Google" id="ProtNLM"/>
    </source>
</evidence>
<feature type="region of interest" description="Disordered" evidence="1">
    <location>
        <begin position="78"/>
        <end position="147"/>
    </location>
</feature>
<comment type="caution">
    <text evidence="3">The sequence shown here is derived from an EMBL/GenBank/DDBJ whole genome shotgun (WGS) entry which is preliminary data.</text>
</comment>
<protein>
    <recommendedName>
        <fullName evidence="5">Transmembrane protein</fullName>
    </recommendedName>
</protein>
<accession>A0AAD9MKD4</accession>
<dbReference type="EMBL" id="JASFZW010000011">
    <property type="protein sequence ID" value="KAK2076173.1"/>
    <property type="molecule type" value="Genomic_DNA"/>
</dbReference>
<reference evidence="3" key="1">
    <citation type="submission" date="2021-01" db="EMBL/GenBank/DDBJ databases">
        <authorList>
            <person name="Eckstrom K.M.E."/>
        </authorList>
    </citation>
    <scope>NUCLEOTIDE SEQUENCE</scope>
    <source>
        <strain evidence="3">UVCC 0001</strain>
    </source>
</reference>
<keyword evidence="4" id="KW-1185">Reference proteome</keyword>
<dbReference type="AlphaFoldDB" id="A0AAD9MKD4"/>